<dbReference type="PRINTS" id="PR00364">
    <property type="entry name" value="DISEASERSIST"/>
</dbReference>
<dbReference type="Proteomes" id="UP000504607">
    <property type="component" value="Unplaced"/>
</dbReference>
<dbReference type="GO" id="GO:0009626">
    <property type="term" value="P:plant-type hypersensitive response"/>
    <property type="evidence" value="ECO:0007669"/>
    <property type="project" value="UniProtKB-ARBA"/>
</dbReference>
<keyword evidence="5" id="KW-0611">Plant defense</keyword>
<dbReference type="InterPro" id="IPR036388">
    <property type="entry name" value="WH-like_DNA-bd_sf"/>
</dbReference>
<keyword evidence="3" id="KW-0677">Repeat</keyword>
<proteinExistence type="inferred from homology"/>
<dbReference type="InterPro" id="IPR002182">
    <property type="entry name" value="NB-ARC"/>
</dbReference>
<evidence type="ECO:0000259" key="9">
    <source>
        <dbReference type="Pfam" id="PF23598"/>
    </source>
</evidence>
<dbReference type="Pfam" id="PF23598">
    <property type="entry name" value="LRR_14"/>
    <property type="match status" value="1"/>
</dbReference>
<evidence type="ECO:0000313" key="10">
    <source>
        <dbReference type="Proteomes" id="UP000504607"/>
    </source>
</evidence>
<evidence type="ECO:0000256" key="3">
    <source>
        <dbReference type="ARBA" id="ARBA00022737"/>
    </source>
</evidence>
<organism evidence="10 11">
    <name type="scientific">Elaeis guineensis var. tenera</name>
    <name type="common">Oil palm</name>
    <dbReference type="NCBI Taxonomy" id="51953"/>
    <lineage>
        <taxon>Eukaryota</taxon>
        <taxon>Viridiplantae</taxon>
        <taxon>Streptophyta</taxon>
        <taxon>Embryophyta</taxon>
        <taxon>Tracheophyta</taxon>
        <taxon>Spermatophyta</taxon>
        <taxon>Magnoliopsida</taxon>
        <taxon>Liliopsida</taxon>
        <taxon>Arecaceae</taxon>
        <taxon>Arecoideae</taxon>
        <taxon>Cocoseae</taxon>
        <taxon>Elaeidinae</taxon>
        <taxon>Elaeis</taxon>
    </lineage>
</organism>
<gene>
    <name evidence="11" type="primary">LOC105060786</name>
</gene>
<dbReference type="InterPro" id="IPR032675">
    <property type="entry name" value="LRR_dom_sf"/>
</dbReference>
<evidence type="ECO:0000256" key="5">
    <source>
        <dbReference type="ARBA" id="ARBA00022821"/>
    </source>
</evidence>
<dbReference type="FunCoup" id="A0A6I9SNN7">
    <property type="interactions" value="1"/>
</dbReference>
<dbReference type="Gene3D" id="3.80.10.10">
    <property type="entry name" value="Ribonuclease Inhibitor"/>
    <property type="match status" value="1"/>
</dbReference>
<dbReference type="Pfam" id="PF23559">
    <property type="entry name" value="WHD_DRP"/>
    <property type="match status" value="1"/>
</dbReference>
<dbReference type="OrthoDB" id="605907at2759"/>
<dbReference type="GeneID" id="105060786"/>
<feature type="domain" description="Disease resistance N-terminal" evidence="7">
    <location>
        <begin position="12"/>
        <end position="85"/>
    </location>
</feature>
<evidence type="ECO:0000259" key="6">
    <source>
        <dbReference type="Pfam" id="PF00931"/>
    </source>
</evidence>
<dbReference type="InterPro" id="IPR042197">
    <property type="entry name" value="Apaf_helical"/>
</dbReference>
<feature type="domain" description="Disease resistance protein winged helix" evidence="8">
    <location>
        <begin position="460"/>
        <end position="531"/>
    </location>
</feature>
<name>A0A6I9SNN7_ELAGV</name>
<dbReference type="Gene3D" id="1.10.10.10">
    <property type="entry name" value="Winged helix-like DNA-binding domain superfamily/Winged helix DNA-binding domain"/>
    <property type="match status" value="1"/>
</dbReference>
<dbReference type="InterPro" id="IPR044974">
    <property type="entry name" value="Disease_R_plants"/>
</dbReference>
<sequence>MAEEIVTELAMTLIKKLISTLSSEMKMPELVRQDVQSVERELKRMKDFVRLADADAQARARVKEVNDLACDTEDLLDESRVYMAMPHRHGIKGFIDDIVEKIKKCREKHEIYNRLQEIKERIKQADERSSHFHVEPVEERGEPPDLKQLAALFVEEKDLVGIDKPREDLIKWLLEGSKSLRVISVVAMGGMGKTALVKNVYDNSEVRKPGQFDFHVWFTLQKTFDVEMLLRNMIQQLLDQEEEDPTTAIEVHHVSASLLGPYIPTETRATKKQREIEAANVDGLIQILRGHLQNKRYVIVLDELWSISAWESIKLAFPDNELGSRVVITTRNTQIAATASSLYCPQNEALVYNLQPLSEEDSRTLFCKKAFASETCPQDFKDVSEKFLKTCGGLPLAIVTIGGLLAITRPKTVEKWTKLHENLGHAIDAHPNLEVIKHILSLSYDDLPYHLKLCFLYLSIFPEDYPIRRGRLVRLWMGEGLFNAEPPMTVEDMADECFDELVTRSMIQVTETDPSGKAKSCKVHDIMREIIISKSREEEFFYSILKPSSPRPTTEKVRRLTTHCDVRHPLNVSFAHLRSLILFSVFVSSSLKSAKLLRVLDVERQDIGSHFLPHGSRLQHLRYLNLRGTERARLPEALSMLQNLEMLDLRDSYIVELPAGIVKLQRLRYLAVYSPRRNGVSMPRGICGLKELCTLVLANAEAGFIEEVAQMERLRRLGVSQLTMQNEGHFWTAIQKLSRLQSLTAHSKEDNLMSSMGSSSQLPSLLRSLKLHGLVMEKLPGHIESLKNLAKMVLSGTKLKDDPFPVLEKLPSLSELRLHEDAYVGEELHSKGGFLKLRTMHLMRLSELKLVMVKGMAMPIVESLRIKWCGKGRAKEDGVNLQMEGDRDSLIDRQVQ</sequence>
<dbReference type="PANTHER" id="PTHR23155">
    <property type="entry name" value="DISEASE RESISTANCE PROTEIN RP"/>
    <property type="match status" value="1"/>
</dbReference>
<comment type="similarity">
    <text evidence="1">Belongs to the disease resistance NB-LRR family.</text>
</comment>
<dbReference type="Gene3D" id="1.10.8.430">
    <property type="entry name" value="Helical domain of apoptotic protease-activating factors"/>
    <property type="match status" value="1"/>
</dbReference>
<dbReference type="InParanoid" id="A0A6I9SNN7"/>
<dbReference type="InterPro" id="IPR055414">
    <property type="entry name" value="LRR_R13L4/SHOC2-like"/>
</dbReference>
<reference evidence="11" key="1">
    <citation type="submission" date="2025-08" db="UniProtKB">
        <authorList>
            <consortium name="RefSeq"/>
        </authorList>
    </citation>
    <scope>IDENTIFICATION</scope>
</reference>
<evidence type="ECO:0000256" key="2">
    <source>
        <dbReference type="ARBA" id="ARBA00022614"/>
    </source>
</evidence>
<keyword evidence="10" id="KW-1185">Reference proteome</keyword>
<dbReference type="AlphaFoldDB" id="A0A6I9SNN7"/>
<dbReference type="Gene3D" id="1.20.5.4130">
    <property type="match status" value="1"/>
</dbReference>
<keyword evidence="4" id="KW-0547">Nucleotide-binding</keyword>
<dbReference type="InterPro" id="IPR041118">
    <property type="entry name" value="Rx_N"/>
</dbReference>
<evidence type="ECO:0000259" key="7">
    <source>
        <dbReference type="Pfam" id="PF18052"/>
    </source>
</evidence>
<dbReference type="SUPFAM" id="SSF52058">
    <property type="entry name" value="L domain-like"/>
    <property type="match status" value="1"/>
</dbReference>
<dbReference type="PANTHER" id="PTHR23155:SF1228">
    <property type="entry name" value="NB-ARC DOMAIN CONTAINING PROTEIN, EXPRESSED"/>
    <property type="match status" value="1"/>
</dbReference>
<evidence type="ECO:0000313" key="11">
    <source>
        <dbReference type="RefSeq" id="XP_010942924.1"/>
    </source>
</evidence>
<feature type="domain" description="NB-ARC" evidence="6">
    <location>
        <begin position="164"/>
        <end position="374"/>
    </location>
</feature>
<evidence type="ECO:0000259" key="8">
    <source>
        <dbReference type="Pfam" id="PF23559"/>
    </source>
</evidence>
<feature type="domain" description="Disease resistance R13L4/SHOC-2-like LRR" evidence="9">
    <location>
        <begin position="576"/>
        <end position="868"/>
    </location>
</feature>
<dbReference type="GO" id="GO:0042742">
    <property type="term" value="P:defense response to bacterium"/>
    <property type="evidence" value="ECO:0007669"/>
    <property type="project" value="UniProtKB-ARBA"/>
</dbReference>
<dbReference type="InterPro" id="IPR027417">
    <property type="entry name" value="P-loop_NTPase"/>
</dbReference>
<evidence type="ECO:0000256" key="1">
    <source>
        <dbReference type="ARBA" id="ARBA00008894"/>
    </source>
</evidence>
<dbReference type="RefSeq" id="XP_010942924.1">
    <property type="nucleotide sequence ID" value="XM_010944622.1"/>
</dbReference>
<dbReference type="FunFam" id="1.10.10.10:FF:000322">
    <property type="entry name" value="Probable disease resistance protein At1g63360"/>
    <property type="match status" value="1"/>
</dbReference>
<dbReference type="Gene3D" id="3.40.50.300">
    <property type="entry name" value="P-loop containing nucleotide triphosphate hydrolases"/>
    <property type="match status" value="1"/>
</dbReference>
<dbReference type="Pfam" id="PF18052">
    <property type="entry name" value="Rx_N"/>
    <property type="match status" value="1"/>
</dbReference>
<dbReference type="Pfam" id="PF00931">
    <property type="entry name" value="NB-ARC"/>
    <property type="match status" value="1"/>
</dbReference>
<dbReference type="GO" id="GO:0002758">
    <property type="term" value="P:innate immune response-activating signaling pathway"/>
    <property type="evidence" value="ECO:0007669"/>
    <property type="project" value="UniProtKB-ARBA"/>
</dbReference>
<dbReference type="KEGG" id="egu:105060786"/>
<keyword evidence="2" id="KW-0433">Leucine-rich repeat</keyword>
<dbReference type="GO" id="GO:0043531">
    <property type="term" value="F:ADP binding"/>
    <property type="evidence" value="ECO:0007669"/>
    <property type="project" value="InterPro"/>
</dbReference>
<dbReference type="InterPro" id="IPR058922">
    <property type="entry name" value="WHD_DRP"/>
</dbReference>
<evidence type="ECO:0000256" key="4">
    <source>
        <dbReference type="ARBA" id="ARBA00022741"/>
    </source>
</evidence>
<dbReference type="SUPFAM" id="SSF52540">
    <property type="entry name" value="P-loop containing nucleoside triphosphate hydrolases"/>
    <property type="match status" value="1"/>
</dbReference>
<protein>
    <submittedName>
        <fullName evidence="11">Disease resistance protein RPM1-like</fullName>
    </submittedName>
</protein>
<accession>A0A6I9SNN7</accession>